<gene>
    <name evidence="1" type="primary">Nfu_g_1_009849</name>
</gene>
<name>A0A1A8LVB0_9TELE</name>
<organism evidence="1">
    <name type="scientific">Nothobranchius pienaari</name>
    <dbReference type="NCBI Taxonomy" id="704102"/>
    <lineage>
        <taxon>Eukaryota</taxon>
        <taxon>Metazoa</taxon>
        <taxon>Chordata</taxon>
        <taxon>Craniata</taxon>
        <taxon>Vertebrata</taxon>
        <taxon>Euteleostomi</taxon>
        <taxon>Actinopterygii</taxon>
        <taxon>Neopterygii</taxon>
        <taxon>Teleostei</taxon>
        <taxon>Neoteleostei</taxon>
        <taxon>Acanthomorphata</taxon>
        <taxon>Ovalentaria</taxon>
        <taxon>Atherinomorphae</taxon>
        <taxon>Cyprinodontiformes</taxon>
        <taxon>Nothobranchiidae</taxon>
        <taxon>Nothobranchius</taxon>
    </lineage>
</organism>
<proteinExistence type="predicted"/>
<sequence>PQPYNFLYFKRFSCHCTNYKFFFYCFSVGQSMDHTLFFQQLPLLKTASFRRRSSESSIYFSCKKTHIHSLTKAQTTFFCLSQSFKQK</sequence>
<dbReference type="EMBL" id="HAEF01009319">
    <property type="protein sequence ID" value="SBR48266.1"/>
    <property type="molecule type" value="Transcribed_RNA"/>
</dbReference>
<reference evidence="1" key="1">
    <citation type="submission" date="2016-05" db="EMBL/GenBank/DDBJ databases">
        <authorList>
            <person name="Lavstsen T."/>
            <person name="Jespersen J.S."/>
        </authorList>
    </citation>
    <scope>NUCLEOTIDE SEQUENCE</scope>
    <source>
        <tissue evidence="1">Brain</tissue>
    </source>
</reference>
<reference evidence="1" key="2">
    <citation type="submission" date="2016-06" db="EMBL/GenBank/DDBJ databases">
        <title>The genome of a short-lived fish provides insights into sex chromosome evolution and the genetic control of aging.</title>
        <authorList>
            <person name="Reichwald K."/>
            <person name="Felder M."/>
            <person name="Petzold A."/>
            <person name="Koch P."/>
            <person name="Groth M."/>
            <person name="Platzer M."/>
        </authorList>
    </citation>
    <scope>NUCLEOTIDE SEQUENCE</scope>
    <source>
        <tissue evidence="1">Brain</tissue>
    </source>
</reference>
<feature type="non-terminal residue" evidence="1">
    <location>
        <position position="87"/>
    </location>
</feature>
<protein>
    <submittedName>
        <fullName evidence="1">Uncharacterized protein</fullName>
    </submittedName>
</protein>
<dbReference type="AlphaFoldDB" id="A0A1A8LVB0"/>
<accession>A0A1A8LVB0</accession>
<evidence type="ECO:0000313" key="1">
    <source>
        <dbReference type="EMBL" id="SBR48266.1"/>
    </source>
</evidence>
<feature type="non-terminal residue" evidence="1">
    <location>
        <position position="1"/>
    </location>
</feature>